<evidence type="ECO:0000313" key="1">
    <source>
        <dbReference type="EMBL" id="MCI4386372.1"/>
    </source>
</evidence>
<gene>
    <name evidence="1" type="ORF">PGIGA_G00061500</name>
</gene>
<proteinExistence type="predicted"/>
<comment type="caution">
    <text evidence="1">The sequence shown here is derived from an EMBL/GenBank/DDBJ whole genome shotgun (WGS) entry which is preliminary data.</text>
</comment>
<accession>A0ACC5X5G0</accession>
<protein>
    <submittedName>
        <fullName evidence="1">Uncharacterized protein</fullName>
    </submittedName>
</protein>
<name>A0ACC5X5G0_PANGG</name>
<dbReference type="Proteomes" id="UP000829447">
    <property type="component" value="Linkage Group LG15"/>
</dbReference>
<dbReference type="EMBL" id="CM040468">
    <property type="protein sequence ID" value="MCI4386372.1"/>
    <property type="molecule type" value="Genomic_DNA"/>
</dbReference>
<organism evidence="1 2">
    <name type="scientific">Pangasianodon gigas</name>
    <name type="common">Mekong giant catfish</name>
    <name type="synonym">Pangasius gigas</name>
    <dbReference type="NCBI Taxonomy" id="30993"/>
    <lineage>
        <taxon>Eukaryota</taxon>
        <taxon>Metazoa</taxon>
        <taxon>Chordata</taxon>
        <taxon>Craniata</taxon>
        <taxon>Vertebrata</taxon>
        <taxon>Euteleostomi</taxon>
        <taxon>Actinopterygii</taxon>
        <taxon>Neopterygii</taxon>
        <taxon>Teleostei</taxon>
        <taxon>Ostariophysi</taxon>
        <taxon>Siluriformes</taxon>
        <taxon>Pangasiidae</taxon>
        <taxon>Pangasianodon</taxon>
    </lineage>
</organism>
<sequence>MAYFRSIVTHLFVISYIVYCASVELQVYDEETYRQYYSYVEFSRRLWHFAEKYPHICSLASVCRSAAGRELWVMRITAPTDLLMMDVPGKPRFRYVGNIHRDEVLSRQLLIYLTDYLLSQYGTDPRVTQLVDSTDIYILPSVNPDGFEKPVEGECDLNLNFPDRFDPSAPEVLAITKWVLHKKFVLAGNLQGGSVKPSYPFDYSSSHVTPGAYRHTDDDDDDALFRYLVQTFTENHSIMREGESHCPDELNEEFRNGTTAEWTDVQGSMQDFSYFRGNCFEVTFQLSCCKYPLASDLYTEWNNNREALLAYMEKVHMGVRGYVMTTSGMGIPDSNISVAGIDHIITTWIFGDYYRLLLPGTYNITASSLGYLPSTVNNVTVIEGKATLLNFTLKDLSEEVLMPQLTAPVLTVAYQSTEQVLDHQQASTPDPPVQRQGFSHHSYSDMEVFLQRISSVYSSLAQLYSIGQSVQGRELYVMKISSNLGTDEPGKPEIIFVGNLHGNDAVGQEILLNLIEYLCSNYGSEPLITQLVNSTRVHILPSMNPDGYEMAEEAPEYFNVNGEFSGGVNDGENQNADLSRNFPDQFHAADFVRPETKAVMNWIKAHSFVLSASILGGVVGVTYPGSVDAVDEAVFKSITQAYLEFSSLQMSQTCEDLRHLDRNKINHGAPVGIDLENWTYRNTDTLGVRIGISCDLHPPVENITTYWTQNQRLLLHLIQQVHFSVRGRVTDSQSGQAVANATIEVDGSRHRVHTSSTGEYWRPLAPGVYQLHAFAPGYFPLSASVTVTVTWVEQVDFALTRVQQPQSESQMEEEEFRRLVENLSSAHGLEQLVQNYLPARTLHYRKHTERSEFLRGLHLNFPHITRLYSLGNSWEFRSIWALEISASPESTRPTVPKIRYVAGVHGNAAAGPELLLEFASVLCINYGGNPTITKLIDRSRIVIVPCVNPDGRELAQEGSCFSTAGLTNAHGVDLDTDFIYGNMSAQPETLAMMNLIEGGGFSLSVTLEGGSLLTTYPYDRPTEPAHNEETLRYLASIYASSHPVMHLGYPGCINGLESVEGGVLRGAEFRGHMGSMKDFSMDVGLCPEITVYTGCCLYPPAQQLLPLWAEHKTALFAMLLEIHKGLSGVVKDKEGRPVSDAVIKVNGSVFVHTDAQGFFHTLLAPGTQQLQVQASGFQEQLMQVNVSSHQKAVPVMIKMSEHSRHRGQGLVLAAAISITVILLCLLLMWHFRSAKFSRIRESVRWLHRLQEDLQTEAVASEKLPLQSMFLEDSESEDDAFYLEQH</sequence>
<reference evidence="1 2" key="1">
    <citation type="journal article" date="2022" name="bioRxiv">
        <title>An ancient truncated duplication of the anti-Mullerian hormone receptor type 2 gene is a potential conserved master sex determinant in the Pangasiidae catfish family.</title>
        <authorList>
            <person name="Wen M."/>
            <person name="Pan Q."/>
            <person name="Jouanno E."/>
            <person name="Montfort J."/>
            <person name="Zahm M."/>
            <person name="Cabau C."/>
            <person name="Klopp C."/>
            <person name="Iampietro C."/>
            <person name="Roques C."/>
            <person name="Bouchez O."/>
            <person name="Castinel A."/>
            <person name="Donnadieu C."/>
            <person name="Parrinello H."/>
            <person name="Poncet C."/>
            <person name="Belmonte E."/>
            <person name="Gautier V."/>
            <person name="Avarre J.-C."/>
            <person name="Dugue R."/>
            <person name="Gustiano R."/>
            <person name="Ha T.T.T."/>
            <person name="Campet M."/>
            <person name="Sriphairoj K."/>
            <person name="Ribolli J."/>
            <person name="de Almeida F.L."/>
            <person name="Desvignes T."/>
            <person name="Postlethwait J.H."/>
            <person name="Bucao C.F."/>
            <person name="Robinson-Rechavi M."/>
            <person name="Bobe J."/>
            <person name="Herpin A."/>
            <person name="Guiguen Y."/>
        </authorList>
    </citation>
    <scope>NUCLEOTIDE SEQUENCE [LARGE SCALE GENOMIC DNA]</scope>
    <source>
        <strain evidence="1">YG-Dec2019</strain>
    </source>
</reference>
<keyword evidence="2" id="KW-1185">Reference proteome</keyword>
<evidence type="ECO:0000313" key="2">
    <source>
        <dbReference type="Proteomes" id="UP000829447"/>
    </source>
</evidence>